<dbReference type="AlphaFoldDB" id="A0A9P6QS89"/>
<dbReference type="Proteomes" id="UP000823405">
    <property type="component" value="Unassembled WGS sequence"/>
</dbReference>
<evidence type="ECO:0000313" key="3">
    <source>
        <dbReference type="Proteomes" id="UP000823405"/>
    </source>
</evidence>
<feature type="compositionally biased region" description="Basic and acidic residues" evidence="1">
    <location>
        <begin position="257"/>
        <end position="271"/>
    </location>
</feature>
<feature type="region of interest" description="Disordered" evidence="1">
    <location>
        <begin position="438"/>
        <end position="460"/>
    </location>
</feature>
<dbReference type="EMBL" id="JAAAIN010003276">
    <property type="protein sequence ID" value="KAG0286598.1"/>
    <property type="molecule type" value="Genomic_DNA"/>
</dbReference>
<feature type="compositionally biased region" description="Basic and acidic residues" evidence="1">
    <location>
        <begin position="55"/>
        <end position="68"/>
    </location>
</feature>
<sequence>MATFLLLSRGIVTKYLDADVHVDGTGSGTDAESEQQSQQLSNEEVIKEEDETESEREHTGQESCEKEVHAEDLSEIGQDIERAQQIVTTTPSLKALRRSVICRQNADGSLYNKGVSDTITIKRHRRGPPSTTAHKTWTTSVSLLQHVKHEIQIWSFSLWVLAPSIPKPFNLHHHQRPYQQPKQQYCSTDDIQNRKPRHPQLYGPVDVKERGSLLLTTASSVPRENTEESEYDLILSEEASGFNSDMVGSVVVVASKAEGKDGRRSSQDGRDGGNQSPIQDDGKTGSRSVLLQYEAYPSSFEQTPNHSSPRTGYMSQSMPDLHAIKRTFEPSPVESILARWSRMTREPERLGSIFQYYLRKRASMLKKEKYTDGYDDDDQDSTASDEPQDDTNSHIDDHNDGDDEEADPGVTFVIRSSTLPTVRVGLYGADQKRFWTSSGSVHLSPLSEEPVVTHREGDAA</sequence>
<name>A0A9P6QS89_9FUNG</name>
<feature type="region of interest" description="Disordered" evidence="1">
    <location>
        <begin position="257"/>
        <end position="286"/>
    </location>
</feature>
<feature type="region of interest" description="Disordered" evidence="1">
    <location>
        <begin position="25"/>
        <end position="68"/>
    </location>
</feature>
<gene>
    <name evidence="2" type="ORF">BGZ97_007366</name>
</gene>
<feature type="compositionally biased region" description="Low complexity" evidence="1">
    <location>
        <begin position="34"/>
        <end position="43"/>
    </location>
</feature>
<keyword evidence="3" id="KW-1185">Reference proteome</keyword>
<protein>
    <submittedName>
        <fullName evidence="2">Uncharacterized protein</fullName>
    </submittedName>
</protein>
<accession>A0A9P6QS89</accession>
<feature type="compositionally biased region" description="Basic and acidic residues" evidence="1">
    <location>
        <begin position="451"/>
        <end position="460"/>
    </location>
</feature>
<dbReference type="OrthoDB" id="2426550at2759"/>
<evidence type="ECO:0000256" key="1">
    <source>
        <dbReference type="SAM" id="MobiDB-lite"/>
    </source>
</evidence>
<organism evidence="2 3">
    <name type="scientific">Linnemannia gamsii</name>
    <dbReference type="NCBI Taxonomy" id="64522"/>
    <lineage>
        <taxon>Eukaryota</taxon>
        <taxon>Fungi</taxon>
        <taxon>Fungi incertae sedis</taxon>
        <taxon>Mucoromycota</taxon>
        <taxon>Mortierellomycotina</taxon>
        <taxon>Mortierellomycetes</taxon>
        <taxon>Mortierellales</taxon>
        <taxon>Mortierellaceae</taxon>
        <taxon>Linnemannia</taxon>
    </lineage>
</organism>
<reference evidence="2" key="1">
    <citation type="journal article" date="2020" name="Fungal Divers.">
        <title>Resolving the Mortierellaceae phylogeny through synthesis of multi-gene phylogenetics and phylogenomics.</title>
        <authorList>
            <person name="Vandepol N."/>
            <person name="Liber J."/>
            <person name="Desiro A."/>
            <person name="Na H."/>
            <person name="Kennedy M."/>
            <person name="Barry K."/>
            <person name="Grigoriev I.V."/>
            <person name="Miller A.N."/>
            <person name="O'Donnell K."/>
            <person name="Stajich J.E."/>
            <person name="Bonito G."/>
        </authorList>
    </citation>
    <scope>NUCLEOTIDE SEQUENCE</scope>
    <source>
        <strain evidence="2">NVP60</strain>
    </source>
</reference>
<comment type="caution">
    <text evidence="2">The sequence shown here is derived from an EMBL/GenBank/DDBJ whole genome shotgun (WGS) entry which is preliminary data.</text>
</comment>
<feature type="region of interest" description="Disordered" evidence="1">
    <location>
        <begin position="370"/>
        <end position="408"/>
    </location>
</feature>
<proteinExistence type="predicted"/>
<evidence type="ECO:0000313" key="2">
    <source>
        <dbReference type="EMBL" id="KAG0286598.1"/>
    </source>
</evidence>